<gene>
    <name evidence="5" type="ORF">SAMN04487968_10922</name>
</gene>
<dbReference type="InterPro" id="IPR046945">
    <property type="entry name" value="RHMD-like"/>
</dbReference>
<dbReference type="EMBL" id="FOLB01000009">
    <property type="protein sequence ID" value="SFC64538.1"/>
    <property type="molecule type" value="Genomic_DNA"/>
</dbReference>
<proteinExistence type="predicted"/>
<dbReference type="Pfam" id="PF13378">
    <property type="entry name" value="MR_MLE_C"/>
    <property type="match status" value="1"/>
</dbReference>
<dbReference type="InterPro" id="IPR013341">
    <property type="entry name" value="Mandelate_racemase_N_dom"/>
</dbReference>
<feature type="domain" description="Mandelate racemase/muconate lactonizing enzyme C-terminal" evidence="4">
    <location>
        <begin position="143"/>
        <end position="243"/>
    </location>
</feature>
<keyword evidence="6" id="KW-1185">Reference proteome</keyword>
<dbReference type="InterPro" id="IPR029017">
    <property type="entry name" value="Enolase-like_N"/>
</dbReference>
<comment type="cofactor">
    <cofactor evidence="1">
        <name>Mg(2+)</name>
        <dbReference type="ChEBI" id="CHEBI:18420"/>
    </cofactor>
</comment>
<evidence type="ECO:0000313" key="6">
    <source>
        <dbReference type="Proteomes" id="UP000198832"/>
    </source>
</evidence>
<dbReference type="SFLD" id="SFLDG00179">
    <property type="entry name" value="mandelate_racemase"/>
    <property type="match status" value="1"/>
</dbReference>
<protein>
    <submittedName>
        <fullName evidence="5">L-alanine-DL-glutamate epimerase</fullName>
    </submittedName>
</protein>
<evidence type="ECO:0000313" key="5">
    <source>
        <dbReference type="EMBL" id="SFC64538.1"/>
    </source>
</evidence>
<dbReference type="InterPro" id="IPR018110">
    <property type="entry name" value="Mandel_Rmase/mucon_lact_enz_CS"/>
</dbReference>
<dbReference type="PANTHER" id="PTHR13794">
    <property type="entry name" value="ENOLASE SUPERFAMILY, MANDELATE RACEMASE"/>
    <property type="match status" value="1"/>
</dbReference>
<dbReference type="GO" id="GO:0000287">
    <property type="term" value="F:magnesium ion binding"/>
    <property type="evidence" value="ECO:0007669"/>
    <property type="project" value="TreeGrafter"/>
</dbReference>
<dbReference type="RefSeq" id="WP_091124358.1">
    <property type="nucleotide sequence ID" value="NZ_FOLB01000009.1"/>
</dbReference>
<evidence type="ECO:0000256" key="3">
    <source>
        <dbReference type="ARBA" id="ARBA00022842"/>
    </source>
</evidence>
<evidence type="ECO:0000259" key="4">
    <source>
        <dbReference type="SMART" id="SM00922"/>
    </source>
</evidence>
<dbReference type="Gene3D" id="3.20.20.120">
    <property type="entry name" value="Enolase-like C-terminal domain"/>
    <property type="match status" value="1"/>
</dbReference>
<dbReference type="OrthoDB" id="9802699at2"/>
<dbReference type="PANTHER" id="PTHR13794:SF58">
    <property type="entry name" value="MITOCHONDRIAL ENOLASE SUPERFAMILY MEMBER 1"/>
    <property type="match status" value="1"/>
</dbReference>
<organism evidence="5 6">
    <name type="scientific">Nocardioides terrae</name>
    <dbReference type="NCBI Taxonomy" id="574651"/>
    <lineage>
        <taxon>Bacteria</taxon>
        <taxon>Bacillati</taxon>
        <taxon>Actinomycetota</taxon>
        <taxon>Actinomycetes</taxon>
        <taxon>Propionibacteriales</taxon>
        <taxon>Nocardioidaceae</taxon>
        <taxon>Nocardioides</taxon>
    </lineage>
</organism>
<keyword evidence="3" id="KW-0460">Magnesium</keyword>
<dbReference type="Proteomes" id="UP000198832">
    <property type="component" value="Unassembled WGS sequence"/>
</dbReference>
<dbReference type="InterPro" id="IPR013342">
    <property type="entry name" value="Mandelate_racemase_C"/>
</dbReference>
<dbReference type="GO" id="GO:0009063">
    <property type="term" value="P:amino acid catabolic process"/>
    <property type="evidence" value="ECO:0007669"/>
    <property type="project" value="InterPro"/>
</dbReference>
<name>A0A1I1L0M8_9ACTN</name>
<dbReference type="PROSITE" id="PS00908">
    <property type="entry name" value="MR_MLE_1"/>
    <property type="match status" value="1"/>
</dbReference>
<dbReference type="InterPro" id="IPR036849">
    <property type="entry name" value="Enolase-like_C_sf"/>
</dbReference>
<dbReference type="STRING" id="574651.SAMN04487968_10922"/>
<dbReference type="Gene3D" id="3.30.390.10">
    <property type="entry name" value="Enolase-like, N-terminal domain"/>
    <property type="match status" value="1"/>
</dbReference>
<evidence type="ECO:0000256" key="1">
    <source>
        <dbReference type="ARBA" id="ARBA00001946"/>
    </source>
</evidence>
<dbReference type="SUPFAM" id="SSF51604">
    <property type="entry name" value="Enolase C-terminal domain-like"/>
    <property type="match status" value="1"/>
</dbReference>
<dbReference type="SMART" id="SM00922">
    <property type="entry name" value="MR_MLE"/>
    <property type="match status" value="1"/>
</dbReference>
<dbReference type="SUPFAM" id="SSF54826">
    <property type="entry name" value="Enolase N-terminal domain-like"/>
    <property type="match status" value="1"/>
</dbReference>
<dbReference type="Pfam" id="PF02746">
    <property type="entry name" value="MR_MLE_N"/>
    <property type="match status" value="1"/>
</dbReference>
<evidence type="ECO:0000256" key="2">
    <source>
        <dbReference type="ARBA" id="ARBA00022723"/>
    </source>
</evidence>
<accession>A0A1I1L0M8</accession>
<dbReference type="InterPro" id="IPR029065">
    <property type="entry name" value="Enolase_C-like"/>
</dbReference>
<dbReference type="SFLD" id="SFLDS00001">
    <property type="entry name" value="Enolase"/>
    <property type="match status" value="1"/>
</dbReference>
<reference evidence="5 6" key="1">
    <citation type="submission" date="2016-10" db="EMBL/GenBank/DDBJ databases">
        <authorList>
            <person name="de Groot N.N."/>
        </authorList>
    </citation>
    <scope>NUCLEOTIDE SEQUENCE [LARGE SCALE GENOMIC DNA]</scope>
    <source>
        <strain evidence="5 6">CGMCC 1.7056</strain>
    </source>
</reference>
<dbReference type="GO" id="GO:0016836">
    <property type="term" value="F:hydro-lyase activity"/>
    <property type="evidence" value="ECO:0007669"/>
    <property type="project" value="TreeGrafter"/>
</dbReference>
<dbReference type="GO" id="GO:0016052">
    <property type="term" value="P:carbohydrate catabolic process"/>
    <property type="evidence" value="ECO:0007669"/>
    <property type="project" value="TreeGrafter"/>
</dbReference>
<sequence length="366" mass="39046">MRDAPVTTLDVSVYTVPTDAPEGDGTMAWDATTMVLVTARSGGTTGTGWTYGPAACATLVSDLLTGVVVGRDAMDVPGSFGAMVKAVRNVGRAGVAGYAISAIDTALWDLKARLLDLPLHRLLGAVRVEVPVYGSGGFTTYDESQLREQLTHWTLEQRIPRVKIKIGESWGAAADRDLARMEQARSAIGDAELFVDANGGYSRKQAVRVMAAAADLGVRWFEEPVPSDDLDGLREVRDRVTADVAAGEYGSDIVYFRRMCAAGAVDCLQADASRCGGITEWMRVAAVAASFGLEVSGHCAPHLHAHAAAATPNLRHLEWFHDHVRIESMFFDGTLDPLGGTIAPSAERPGNGLSFRAQDAARFRVG</sequence>
<keyword evidence="2" id="KW-0479">Metal-binding</keyword>
<dbReference type="AlphaFoldDB" id="A0A1I1L0M8"/>